<dbReference type="GO" id="GO:0004644">
    <property type="term" value="F:phosphoribosylglycinamide formyltransferase activity"/>
    <property type="evidence" value="ECO:0007669"/>
    <property type="project" value="UniProtKB-EC"/>
</dbReference>
<dbReference type="CDD" id="cd08653">
    <property type="entry name" value="FMT_core_like_3"/>
    <property type="match status" value="1"/>
</dbReference>
<dbReference type="InterPro" id="IPR036477">
    <property type="entry name" value="Formyl_transf_N_sf"/>
</dbReference>
<dbReference type="InterPro" id="IPR002376">
    <property type="entry name" value="Formyl_transf_N"/>
</dbReference>
<evidence type="ECO:0000256" key="1">
    <source>
        <dbReference type="ARBA" id="ARBA00005054"/>
    </source>
</evidence>
<evidence type="ECO:0000313" key="6">
    <source>
        <dbReference type="EMBL" id="AOY84307.1"/>
    </source>
</evidence>
<organism evidence="6 7">
    <name type="scientific">Moorena producens (strain JHB)</name>
    <dbReference type="NCBI Taxonomy" id="1454205"/>
    <lineage>
        <taxon>Bacteria</taxon>
        <taxon>Bacillati</taxon>
        <taxon>Cyanobacteriota</taxon>
        <taxon>Cyanophyceae</taxon>
        <taxon>Coleofasciculales</taxon>
        <taxon>Coleofasciculaceae</taxon>
        <taxon>Moorena</taxon>
    </lineage>
</organism>
<gene>
    <name evidence="6" type="ORF">BJP36_34665</name>
</gene>
<dbReference type="PANTHER" id="PTHR43369:SF2">
    <property type="entry name" value="PHOSPHORIBOSYLGLYCINAMIDE FORMYLTRANSFERASE"/>
    <property type="match status" value="1"/>
</dbReference>
<dbReference type="AlphaFoldDB" id="A0A1D9G9K4"/>
<evidence type="ECO:0000256" key="4">
    <source>
        <dbReference type="ARBA" id="ARBA00022755"/>
    </source>
</evidence>
<dbReference type="EC" id="2.1.2.2" evidence="2"/>
<dbReference type="EMBL" id="CP017708">
    <property type="protein sequence ID" value="AOY84307.1"/>
    <property type="molecule type" value="Genomic_DNA"/>
</dbReference>
<sequence>MKFCLLSTPPLITIHIIYQAQTQNIKFADVVIVGNDSQQYDLLRENAHNDRFNLHFIDDPNSKEGLALIKAIAPDVLAVNVFNILRKPILAIPKIATVNIHTGILPQYRGLDSRRWAILEGGSVGVSAHLVDEGLDTGEILVRRKLELQPGDTIKTVTDRNYYTNKWQVFIEALLKVQRGEVRGIKQEVNEGKQYFIMHPKLAKIVDLMLESIN</sequence>
<accession>A0A1D9G9K4</accession>
<dbReference type="GO" id="GO:0005829">
    <property type="term" value="C:cytosol"/>
    <property type="evidence" value="ECO:0007669"/>
    <property type="project" value="TreeGrafter"/>
</dbReference>
<comment type="pathway">
    <text evidence="1">Purine metabolism; IMP biosynthesis via de novo pathway; N(2)-formyl-N(1)-(5-phospho-D-ribosyl)glycinamide from N(1)-(5-phospho-D-ribosyl)glycinamide (10-formyl THF route): step 1/1.</text>
</comment>
<keyword evidence="3 6" id="KW-0808">Transferase</keyword>
<evidence type="ECO:0000256" key="2">
    <source>
        <dbReference type="ARBA" id="ARBA00012254"/>
    </source>
</evidence>
<feature type="domain" description="Formyl transferase N-terminal" evidence="5">
    <location>
        <begin position="12"/>
        <end position="173"/>
    </location>
</feature>
<dbReference type="Pfam" id="PF00551">
    <property type="entry name" value="Formyl_trans_N"/>
    <property type="match status" value="1"/>
</dbReference>
<evidence type="ECO:0000313" key="7">
    <source>
        <dbReference type="Proteomes" id="UP000176944"/>
    </source>
</evidence>
<name>A0A1D9G9K4_MOOP1</name>
<reference evidence="7" key="1">
    <citation type="submission" date="2016-10" db="EMBL/GenBank/DDBJ databases">
        <title>Comparative genomics uncovers the prolific and rare metabolic potential of the cyanobacterial genus Moorea.</title>
        <authorList>
            <person name="Leao T."/>
            <person name="Castelao G."/>
            <person name="Korobeynikov A."/>
            <person name="Monroe E.A."/>
            <person name="Podell S."/>
            <person name="Glukhov E."/>
            <person name="Allen E."/>
            <person name="Gerwick W.H."/>
            <person name="Gerwick L."/>
        </authorList>
    </citation>
    <scope>NUCLEOTIDE SEQUENCE [LARGE SCALE GENOMIC DNA]</scope>
    <source>
        <strain evidence="7">JHB</strain>
    </source>
</reference>
<evidence type="ECO:0000256" key="3">
    <source>
        <dbReference type="ARBA" id="ARBA00022679"/>
    </source>
</evidence>
<protein>
    <recommendedName>
        <fullName evidence="2">phosphoribosylglycinamide formyltransferase 1</fullName>
        <ecNumber evidence="2">2.1.2.2</ecNumber>
    </recommendedName>
</protein>
<dbReference type="Gene3D" id="3.40.50.170">
    <property type="entry name" value="Formyl transferase, N-terminal domain"/>
    <property type="match status" value="1"/>
</dbReference>
<proteinExistence type="predicted"/>
<evidence type="ECO:0000259" key="5">
    <source>
        <dbReference type="Pfam" id="PF00551"/>
    </source>
</evidence>
<dbReference type="GO" id="GO:0006189">
    <property type="term" value="P:'de novo' IMP biosynthetic process"/>
    <property type="evidence" value="ECO:0007669"/>
    <property type="project" value="TreeGrafter"/>
</dbReference>
<dbReference type="PANTHER" id="PTHR43369">
    <property type="entry name" value="PHOSPHORIBOSYLGLYCINAMIDE FORMYLTRANSFERASE"/>
    <property type="match status" value="1"/>
</dbReference>
<dbReference type="Proteomes" id="UP000176944">
    <property type="component" value="Chromosome"/>
</dbReference>
<keyword evidence="4" id="KW-0658">Purine biosynthesis</keyword>
<dbReference type="SUPFAM" id="SSF53328">
    <property type="entry name" value="Formyltransferase"/>
    <property type="match status" value="1"/>
</dbReference>